<dbReference type="Proteomes" id="UP000530928">
    <property type="component" value="Unassembled WGS sequence"/>
</dbReference>
<dbReference type="Pfam" id="PF20441">
    <property type="entry name" value="TerL_nuclease"/>
    <property type="match status" value="1"/>
</dbReference>
<proteinExistence type="predicted"/>
<evidence type="ECO:0000313" key="4">
    <source>
        <dbReference type="EMBL" id="MBA2897384.1"/>
    </source>
</evidence>
<dbReference type="PANTHER" id="PTHR41287:SF1">
    <property type="entry name" value="PROTEIN YMFN"/>
    <property type="match status" value="1"/>
</dbReference>
<name>A0A7W0HVM0_9ACTN</name>
<feature type="region of interest" description="Disordered" evidence="1">
    <location>
        <begin position="570"/>
        <end position="593"/>
    </location>
</feature>
<organism evidence="4 5">
    <name type="scientific">Nonomuraea soli</name>
    <dbReference type="NCBI Taxonomy" id="1032476"/>
    <lineage>
        <taxon>Bacteria</taxon>
        <taxon>Bacillati</taxon>
        <taxon>Actinomycetota</taxon>
        <taxon>Actinomycetes</taxon>
        <taxon>Streptosporangiales</taxon>
        <taxon>Streptosporangiaceae</taxon>
        <taxon>Nonomuraea</taxon>
    </lineage>
</organism>
<sequence>MAGGKPASTKTRGRGYLPSPAELKRLKLSPEVAWYLIDRGIPLPDCPPRWKTPEAGELLKTARFDPERVDRVLKAFSLLRHTKGKWAGKPLTPDPWQIAYVIAPVFGWIKKNRAGTWVRVVRDLYVDVPRKNGKSTLCGGLGIYMTAADGEGGAEVIAAATTKDQAGYVFGPIKQLCEHSPALKPYVKALAGKIIHKASKSTFSVVSSVAESLHGGNIHAGIIDELHVHKTGDLVEAIETGTGSREQPLIVIITTADDGRPNTIYARKRARIEELARRVIRHPSTYGVVWAADPKDDPFAPATWKKANPGFGVSPTYEYLEKVAAEAKQDPAVLGSFLRLHLGLRTKQATRYITLEDWDRSAGIVDERALRGRPCHGGLDLSNVEDITALAWLFPGDEGSYQAVWRFWLPEDRLRVLSKRTAGAAELWVREGWLKLTPGNVIDNDAILRQIDKDARAFRVQTIGYDRWGATDVVRRLDDGGMTCVAIGQGVASLNDPLKNTLRLIKSELLRHGGNPIMRWMIDNLATVANPDGLVKPDKANSGDKIDGVSALLNAMKECMDAEAAAAPPATAPAAQAAGGERDLWRPTSRLGI</sequence>
<dbReference type="AlphaFoldDB" id="A0A7W0HVM0"/>
<dbReference type="InterPro" id="IPR046462">
    <property type="entry name" value="TerL_nuclease"/>
</dbReference>
<dbReference type="InterPro" id="IPR046461">
    <property type="entry name" value="TerL_ATPase"/>
</dbReference>
<protein>
    <submittedName>
        <fullName evidence="4">Phage terminase large subunit-like protein</fullName>
    </submittedName>
</protein>
<keyword evidence="5" id="KW-1185">Reference proteome</keyword>
<evidence type="ECO:0000259" key="2">
    <source>
        <dbReference type="Pfam" id="PF03354"/>
    </source>
</evidence>
<gene>
    <name evidence="4" type="ORF">HNR30_008782</name>
</gene>
<evidence type="ECO:0000313" key="5">
    <source>
        <dbReference type="Proteomes" id="UP000530928"/>
    </source>
</evidence>
<feature type="domain" description="Terminase large subunit-like endonuclease" evidence="3">
    <location>
        <begin position="284"/>
        <end position="562"/>
    </location>
</feature>
<reference evidence="4 5" key="1">
    <citation type="submission" date="2020-07" db="EMBL/GenBank/DDBJ databases">
        <title>Genomic Encyclopedia of Type Strains, Phase IV (KMG-IV): sequencing the most valuable type-strain genomes for metagenomic binning, comparative biology and taxonomic classification.</title>
        <authorList>
            <person name="Goeker M."/>
        </authorList>
    </citation>
    <scope>NUCLEOTIDE SEQUENCE [LARGE SCALE GENOMIC DNA]</scope>
    <source>
        <strain evidence="4 5">DSM 45533</strain>
    </source>
</reference>
<comment type="caution">
    <text evidence="4">The sequence shown here is derived from an EMBL/GenBank/DDBJ whole genome shotgun (WGS) entry which is preliminary data.</text>
</comment>
<dbReference type="Gene3D" id="3.40.50.300">
    <property type="entry name" value="P-loop containing nucleotide triphosphate hydrolases"/>
    <property type="match status" value="1"/>
</dbReference>
<dbReference type="Pfam" id="PF03354">
    <property type="entry name" value="TerL_ATPase"/>
    <property type="match status" value="1"/>
</dbReference>
<dbReference type="InterPro" id="IPR005021">
    <property type="entry name" value="Terminase_largesu-like"/>
</dbReference>
<dbReference type="PANTHER" id="PTHR41287">
    <property type="match status" value="1"/>
</dbReference>
<evidence type="ECO:0000256" key="1">
    <source>
        <dbReference type="SAM" id="MobiDB-lite"/>
    </source>
</evidence>
<accession>A0A7W0HVM0</accession>
<dbReference type="RefSeq" id="WP_181616092.1">
    <property type="nucleotide sequence ID" value="NZ_BAABAM010000013.1"/>
</dbReference>
<feature type="domain" description="Terminase large subunit-like ATPase" evidence="2">
    <location>
        <begin position="95"/>
        <end position="265"/>
    </location>
</feature>
<evidence type="ECO:0000259" key="3">
    <source>
        <dbReference type="Pfam" id="PF20441"/>
    </source>
</evidence>
<dbReference type="InterPro" id="IPR027417">
    <property type="entry name" value="P-loop_NTPase"/>
</dbReference>
<dbReference type="EMBL" id="JACDUR010000011">
    <property type="protein sequence ID" value="MBA2897384.1"/>
    <property type="molecule type" value="Genomic_DNA"/>
</dbReference>
<dbReference type="GO" id="GO:0004519">
    <property type="term" value="F:endonuclease activity"/>
    <property type="evidence" value="ECO:0007669"/>
    <property type="project" value="InterPro"/>
</dbReference>